<proteinExistence type="inferred from homology"/>
<dbReference type="GO" id="GO:0044550">
    <property type="term" value="P:secondary metabolite biosynthetic process"/>
    <property type="evidence" value="ECO:0007669"/>
    <property type="project" value="UniProtKB-ARBA"/>
</dbReference>
<dbReference type="FunFam" id="2.30.38.10:FF:000001">
    <property type="entry name" value="Non-ribosomal peptide synthetase PvdI"/>
    <property type="match status" value="1"/>
</dbReference>
<dbReference type="STRING" id="634771.SAMN04488128_106482"/>
<dbReference type="InterPro" id="IPR042099">
    <property type="entry name" value="ANL_N_sf"/>
</dbReference>
<organism evidence="6 7">
    <name type="scientific">Chitinophaga eiseniae</name>
    <dbReference type="NCBI Taxonomy" id="634771"/>
    <lineage>
        <taxon>Bacteria</taxon>
        <taxon>Pseudomonadati</taxon>
        <taxon>Bacteroidota</taxon>
        <taxon>Chitinophagia</taxon>
        <taxon>Chitinophagales</taxon>
        <taxon>Chitinophagaceae</taxon>
        <taxon>Chitinophaga</taxon>
    </lineage>
</organism>
<dbReference type="Proteomes" id="UP000190367">
    <property type="component" value="Unassembled WGS sequence"/>
</dbReference>
<dbReference type="InterPro" id="IPR025110">
    <property type="entry name" value="AMP-bd_C"/>
</dbReference>
<dbReference type="Gene3D" id="1.10.1200.10">
    <property type="entry name" value="ACP-like"/>
    <property type="match status" value="2"/>
</dbReference>
<dbReference type="CDD" id="cd17643">
    <property type="entry name" value="A_NRPS_Cytc1-like"/>
    <property type="match status" value="1"/>
</dbReference>
<dbReference type="Gene3D" id="3.30.559.30">
    <property type="entry name" value="Nonribosomal peptide synthetase, condensation domain"/>
    <property type="match status" value="3"/>
</dbReference>
<dbReference type="InterPro" id="IPR006162">
    <property type="entry name" value="Ppantetheine_attach_site"/>
</dbReference>
<evidence type="ECO:0000256" key="2">
    <source>
        <dbReference type="ARBA" id="ARBA00006432"/>
    </source>
</evidence>
<dbReference type="GO" id="GO:0043041">
    <property type="term" value="P:amino acid activation for nonribosomal peptide biosynthetic process"/>
    <property type="evidence" value="ECO:0007669"/>
    <property type="project" value="TreeGrafter"/>
</dbReference>
<evidence type="ECO:0000259" key="5">
    <source>
        <dbReference type="PROSITE" id="PS50075"/>
    </source>
</evidence>
<dbReference type="FunFam" id="3.40.50.980:FF:000001">
    <property type="entry name" value="Non-ribosomal peptide synthetase"/>
    <property type="match status" value="2"/>
</dbReference>
<dbReference type="Pfam" id="PF13193">
    <property type="entry name" value="AMP-binding_C"/>
    <property type="match status" value="2"/>
</dbReference>
<dbReference type="SUPFAM" id="SSF47336">
    <property type="entry name" value="ACP-like"/>
    <property type="match status" value="2"/>
</dbReference>
<protein>
    <submittedName>
        <fullName evidence="6">Amino acid adenylation domain-containing protein</fullName>
    </submittedName>
</protein>
<dbReference type="Gene3D" id="3.30.300.30">
    <property type="match status" value="2"/>
</dbReference>
<evidence type="ECO:0000313" key="6">
    <source>
        <dbReference type="EMBL" id="SKA44834.1"/>
    </source>
</evidence>
<dbReference type="GO" id="GO:0003824">
    <property type="term" value="F:catalytic activity"/>
    <property type="evidence" value="ECO:0007669"/>
    <property type="project" value="InterPro"/>
</dbReference>
<dbReference type="InterPro" id="IPR009081">
    <property type="entry name" value="PP-bd_ACP"/>
</dbReference>
<comment type="cofactor">
    <cofactor evidence="1">
        <name>pantetheine 4'-phosphate</name>
        <dbReference type="ChEBI" id="CHEBI:47942"/>
    </cofactor>
</comment>
<evidence type="ECO:0000256" key="3">
    <source>
        <dbReference type="ARBA" id="ARBA00022450"/>
    </source>
</evidence>
<dbReference type="PANTHER" id="PTHR45527">
    <property type="entry name" value="NONRIBOSOMAL PEPTIDE SYNTHETASE"/>
    <property type="match status" value="1"/>
</dbReference>
<dbReference type="InterPro" id="IPR036736">
    <property type="entry name" value="ACP-like_sf"/>
</dbReference>
<dbReference type="InterPro" id="IPR001242">
    <property type="entry name" value="Condensation_dom"/>
</dbReference>
<dbReference type="Pfam" id="PF00501">
    <property type="entry name" value="AMP-binding"/>
    <property type="match status" value="2"/>
</dbReference>
<dbReference type="SUPFAM" id="SSF52777">
    <property type="entry name" value="CoA-dependent acyltransferases"/>
    <property type="match status" value="6"/>
</dbReference>
<dbReference type="NCBIfam" id="NF003417">
    <property type="entry name" value="PRK04813.1"/>
    <property type="match status" value="2"/>
</dbReference>
<name>A0A1T4TWQ1_9BACT</name>
<dbReference type="FunFam" id="1.10.1200.10:FF:000005">
    <property type="entry name" value="Nonribosomal peptide synthetase 1"/>
    <property type="match status" value="2"/>
</dbReference>
<dbReference type="InterPro" id="IPR044894">
    <property type="entry name" value="TubC_N_sf"/>
</dbReference>
<sequence>MRIADFIIALKEQQITLEVIEGNLKVAAPKGSNVLTEELKQQIREQKEAIIAFFKMAEASSQALNIPVAAPQGHYPMSRAQKRFWALNQSGEGGLVYNMCRSLVLEGPLEAPVLEQALRYVISRHESLRTCFREQEDGEVRQHILAPEEIPAVMEYIDISARSAPQEILRTMAEKEQNTPFDLRKSPPLRVKLVKVHDGLHAFFYSMFHIISDGWSMEVLAKEVIIAYNLFRQGQQPHLPQLAFQYKDYTAWLETQLQNDLKKAETYWLTQLSGDLPVLDLPADNIRPAVKTSNGASVFIHFSPSLTAGLNKLCREEGATLFTGLLAGINALFHRYTGQEDIIMGLPVAGRDFTELENQIGLYLNTLALRTRFSGSDTFRELIRRQRQVLTAAYDHQLYPLDMLLDKLPLDRDMSRSLLFDVLVVSQINEQAGAGEDITSLDGLQVKAMEKAEGDISEYDLLFNFTMAGDNVSLSLTYNTDIFSRRNIDVLCRHLEQLLAAAIAQPAAEVALLDYLLPDEKEALRVSLNKTHVRYPERETIVSLFEKQAVQTPARIAVDDGELLLTYEALNARANRLAHFLQKEKGIGGEVAVGLLMNKTAHTIVAILGILKAGGAYVPIDPSFPGERQQYIIDDAKISLVLSDGHTCATPAECIDITAIGFDAYPDVNPPAVAAASGLAYVIYTSGTTGQPKGVMITHRNVVRLFFHEESLFAFTENDVWTMLHSYNFDFSVWEMYGALFYGGRLIVVPTEIARDSYRCWQLIRKKGVTILNQTPSAFYQLMHVALEDDYEIKALRCVIFGGEALQPARLAAWKHAYPGVKLINMYGITETTVHTTYKEITIAETSMPASNIGVPIPTVGVYILDARQQLMPVGVPGELCVCGAGLARGYMNNPVLTQEKFIPDPFSPGGLLYRSGDIGRWLPDGNIEYIGRKDHQVKVRGYRIETGEVETALLRHEKVKSALVIAQPEPGGNSHALVAYITAEETLDGRILKQYLSGILPEYMVPAWFVQLEAFPLTANGKTDRKALPDPVKTGLSGKDNYIAPQTTAEKQLAKIWEEVLGREDIGMLDNFFELGGHSLAAMQVISRVHRGMKVQIGLKHFFEHPVLQSLAAWIAGSSRSEQEDIVPTPPAAAYDLSFAQRSIWMLSQFEERKVAYNISSVLQFDGDLDIRAFESCLDLLVVRHESLRTTFLETGGTPMQKIHPATPGWLGAIYADLRAEPEQEKAVDLIKKQEVSKSFDLVKGPLVSVRLLHLEDQRFILMFTIHHLVCDGWSLNLLMEETAVLYNACRLKQQSPLPPLRLQYKDYACWEKKQLESSRLAEASAFWLRHFEGGIKPVSLHGGKSVSASRNFKGASHTFRLDTHLKQGLESLARKYNVTLYPLMLCVFNVFLSRISKEEDITVLCASAGREHTDLENILGVFVKTFGIRNFPDGDKPFADFLSEVMKRYLDVVHYNYYPFERLLNDLEKVQQSRNIGNVYFQIDNFSSFETRQPKQGMEGVNISPVFNGADTSKADLMLYITQNPEDWYVTFEFKTDLFTAGKINLWAAWLRRLIAEIIAAPQQPIGAYQLSDGHDPELFALMEASIDDISLLYPLSARQEDFYLNCKILPRETAHRVIFYAVEEYLDARLWKEAIGVVNEIYPILTTHLAEQEGEVYQGLRKRFTLNTEEIDLSALQLREEDLKDRLGAYVTLDHGLDKELVKYFLVKINDHCYVNLISIHHLISDVTSSVLFFRMFEKVYGKSREEIPAELFNQYQYHDYVANNPRQFDTTAITEYWKHKLRDVEPAPVNVYDEVPEESMEETLVLPAEHMAGISRFCVEHHISEALYFRALYSLMVRLYAVPQGQFIINDITHGRDALTKETFGCFTAILPLVYDASAFAGSVEEYLLYLRHQKKEIAGRQFITVFQLNRLISTSGLKFYYNYQTLYTIKEGSDKLVKVLAYFAKDEVQFSIRNTAAGQTLILNYNKAYFRANGFLDRLMMVSEQFLSGVRTVNDINMLLPAEQALLNPVRPVATAAAWTPVSRLIARQAQLMPDAIALRCDGRNWSYGEMERQATALAAWLLQQPVAPGDLLAVMTDRSAEMVIALLAILKSGAAYVPIDPAYPAERIAHICSDAAVKVILTTSMLLADIPAAFTGGVFALDIQLEGLPDADASLLPDVAPDDTAYVIYTSGSTGKPKGCLVSHHNLHNYVSWANDYYWQDAGAGNWGLCTSIAFDLTVTAIYTALTRGRTLYLATGDQMPALIQECFTAPDIDTLKLTPSHVALAGTLAIDTTAVSTVICGGEQLMPEHVDILLRMNPGMKIYNEYGPTETTVGCTVKKITAEDIDISVGKPVAHTEILIMNEDKRLVPPGMSGEIYIAGAGVAKGYLNNSALTAEKFMPHPWVQGQRMYRTGDTGRWLPDGNLLYTGRKDRQVKIRGYRIELDEIETVLLDHPGVTAATVLAMPEKDGGAYLAAFYVAEENLPTDVLRGFLTGRLPDYMLPAVYAQLERMPLTVHGKVDHKQLPVFLEASLAGRREYVAPTGDTEEKLAVIWEEVLGQERVSATDSFFEIGGHSLKAMQVVSRIHKEFDVEMELGQLFEMPVLSTLAAYIHQETWLRNTPDESAGAFKEIKI</sequence>
<dbReference type="RefSeq" id="WP_078672816.1">
    <property type="nucleotide sequence ID" value="NZ_FUWZ01000006.1"/>
</dbReference>
<dbReference type="NCBIfam" id="TIGR01733">
    <property type="entry name" value="AA-adenyl-dom"/>
    <property type="match status" value="2"/>
</dbReference>
<feature type="domain" description="Carrier" evidence="5">
    <location>
        <begin position="1045"/>
        <end position="1120"/>
    </location>
</feature>
<comment type="similarity">
    <text evidence="2">Belongs to the ATP-dependent AMP-binding enzyme family.</text>
</comment>
<dbReference type="InterPro" id="IPR023213">
    <property type="entry name" value="CAT-like_dom_sf"/>
</dbReference>
<dbReference type="SUPFAM" id="SSF56801">
    <property type="entry name" value="Acetyl-CoA synthetase-like"/>
    <property type="match status" value="2"/>
</dbReference>
<dbReference type="Gene3D" id="2.30.38.10">
    <property type="entry name" value="Luciferase, Domain 3"/>
    <property type="match status" value="1"/>
</dbReference>
<dbReference type="InterPro" id="IPR045851">
    <property type="entry name" value="AMP-bd_C_sf"/>
</dbReference>
<dbReference type="InterPro" id="IPR020845">
    <property type="entry name" value="AMP-binding_CS"/>
</dbReference>
<dbReference type="CDD" id="cd05930">
    <property type="entry name" value="A_NRPS"/>
    <property type="match status" value="1"/>
</dbReference>
<dbReference type="Pfam" id="PF00668">
    <property type="entry name" value="Condensation"/>
    <property type="match status" value="3"/>
</dbReference>
<dbReference type="EMBL" id="FUWZ01000006">
    <property type="protein sequence ID" value="SKA44834.1"/>
    <property type="molecule type" value="Genomic_DNA"/>
</dbReference>
<keyword evidence="7" id="KW-1185">Reference proteome</keyword>
<reference evidence="7" key="1">
    <citation type="submission" date="2017-02" db="EMBL/GenBank/DDBJ databases">
        <authorList>
            <person name="Varghese N."/>
            <person name="Submissions S."/>
        </authorList>
    </citation>
    <scope>NUCLEOTIDE SEQUENCE [LARGE SCALE GENOMIC DNA]</scope>
    <source>
        <strain evidence="7">DSM 22224</strain>
    </source>
</reference>
<dbReference type="Gene3D" id="3.30.559.10">
    <property type="entry name" value="Chloramphenicol acetyltransferase-like domain"/>
    <property type="match status" value="3"/>
</dbReference>
<dbReference type="PROSITE" id="PS00012">
    <property type="entry name" value="PHOSPHOPANTETHEINE"/>
    <property type="match status" value="2"/>
</dbReference>
<dbReference type="Pfam" id="PF18563">
    <property type="entry name" value="TubC_N"/>
    <property type="match status" value="1"/>
</dbReference>
<dbReference type="PANTHER" id="PTHR45527:SF14">
    <property type="entry name" value="PLIPASTATIN SYNTHASE SUBUNIT B"/>
    <property type="match status" value="1"/>
</dbReference>
<dbReference type="FunFam" id="3.40.50.12780:FF:000012">
    <property type="entry name" value="Non-ribosomal peptide synthetase"/>
    <property type="match status" value="1"/>
</dbReference>
<dbReference type="FunFam" id="3.40.50.980:FF:000002">
    <property type="entry name" value="Enterobactin synthetase component F"/>
    <property type="match status" value="1"/>
</dbReference>
<evidence type="ECO:0000313" key="7">
    <source>
        <dbReference type="Proteomes" id="UP000190367"/>
    </source>
</evidence>
<accession>A0A1T4TWQ1</accession>
<dbReference type="Pfam" id="PF00550">
    <property type="entry name" value="PP-binding"/>
    <property type="match status" value="2"/>
</dbReference>
<dbReference type="OrthoDB" id="605930at2"/>
<dbReference type="PROSITE" id="PS00455">
    <property type="entry name" value="AMP_BINDING"/>
    <property type="match status" value="2"/>
</dbReference>
<dbReference type="SMART" id="SM00823">
    <property type="entry name" value="PKS_PP"/>
    <property type="match status" value="2"/>
</dbReference>
<dbReference type="Gene3D" id="3.40.50.12780">
    <property type="entry name" value="N-terminal domain of ligase-like"/>
    <property type="match status" value="1"/>
</dbReference>
<evidence type="ECO:0000256" key="1">
    <source>
        <dbReference type="ARBA" id="ARBA00001957"/>
    </source>
</evidence>
<evidence type="ECO:0000256" key="4">
    <source>
        <dbReference type="ARBA" id="ARBA00022553"/>
    </source>
</evidence>
<dbReference type="Gene3D" id="3.40.50.980">
    <property type="match status" value="2"/>
</dbReference>
<dbReference type="PROSITE" id="PS50075">
    <property type="entry name" value="CARRIER"/>
    <property type="match status" value="2"/>
</dbReference>
<keyword evidence="4" id="KW-0597">Phosphoprotein</keyword>
<gene>
    <name evidence="6" type="ORF">SAMN04488128_106482</name>
</gene>
<feature type="domain" description="Carrier" evidence="5">
    <location>
        <begin position="2527"/>
        <end position="2602"/>
    </location>
</feature>
<keyword evidence="3" id="KW-0596">Phosphopantetheine</keyword>
<dbReference type="GO" id="GO:0005737">
    <property type="term" value="C:cytoplasm"/>
    <property type="evidence" value="ECO:0007669"/>
    <property type="project" value="TreeGrafter"/>
</dbReference>
<dbReference type="InterPro" id="IPR041464">
    <property type="entry name" value="TubC_N"/>
</dbReference>
<dbReference type="InterPro" id="IPR020806">
    <property type="entry name" value="PKS_PP-bd"/>
</dbReference>
<dbReference type="InterPro" id="IPR010071">
    <property type="entry name" value="AA_adenyl_dom"/>
</dbReference>
<dbReference type="InterPro" id="IPR000873">
    <property type="entry name" value="AMP-dep_synth/lig_dom"/>
</dbReference>
<dbReference type="CDD" id="cd19531">
    <property type="entry name" value="LCL_NRPS-like"/>
    <property type="match status" value="2"/>
</dbReference>
<dbReference type="Gene3D" id="1.10.10.1830">
    <property type="entry name" value="Non-ribosomal peptide synthase, adenylation domain"/>
    <property type="match status" value="1"/>
</dbReference>
<dbReference type="GO" id="GO:0031177">
    <property type="term" value="F:phosphopantetheine binding"/>
    <property type="evidence" value="ECO:0007669"/>
    <property type="project" value="InterPro"/>
</dbReference>
<dbReference type="FunFam" id="3.30.300.30:FF:000010">
    <property type="entry name" value="Enterobactin synthetase component F"/>
    <property type="match status" value="1"/>
</dbReference>